<dbReference type="FunFam" id="3.40.50.720:FF:000047">
    <property type="entry name" value="NADP-dependent L-serine/L-allo-threonine dehydrogenase"/>
    <property type="match status" value="1"/>
</dbReference>
<keyword evidence="2" id="KW-0560">Oxidoreductase</keyword>
<sequence length="251" mass="27668">MPLSMKRWVGKTAIVTGASVGIGAAIAERLVIEGLQVVGIARRVHLIQDLSRRLANEKGKLHALRCDVTIEDNILKVFEWCREHLGPVHILINNAGIVENTNLIDGDTRKWRNVIDTNVFGLCVGTREAVREMVRHRVDGHIVHMNSVGGHRVPYFTFSNVYPGTKHAVTALATTLKKELSANKLDIKITSISPGIVKTEIGKSCYNFEKQVSVSPSLTVEDVVDAVIYALSTGPNVLVEEIILQPLHEPF</sequence>
<dbReference type="OrthoDB" id="1933717at2759"/>
<dbReference type="PANTHER" id="PTHR43115">
    <property type="entry name" value="DEHYDROGENASE/REDUCTASE SDR FAMILY MEMBER 11"/>
    <property type="match status" value="1"/>
</dbReference>
<accession>A0A9N9XWD5</accession>
<dbReference type="SUPFAM" id="SSF51735">
    <property type="entry name" value="NAD(P)-binding Rossmann-fold domains"/>
    <property type="match status" value="1"/>
</dbReference>
<dbReference type="AlphaFoldDB" id="A0A9N9XWD5"/>
<name>A0A9N9XWD5_PHYSR</name>
<gene>
    <name evidence="4" type="ORF">PHYEVI_LOCUS10908</name>
</gene>
<comment type="similarity">
    <text evidence="1 3">Belongs to the short-chain dehydrogenases/reductases (SDR) family.</text>
</comment>
<dbReference type="GO" id="GO:0016616">
    <property type="term" value="F:oxidoreductase activity, acting on the CH-OH group of donors, NAD or NADP as acceptor"/>
    <property type="evidence" value="ECO:0007669"/>
    <property type="project" value="UniProtKB-ARBA"/>
</dbReference>
<reference evidence="4" key="1">
    <citation type="submission" date="2022-01" db="EMBL/GenBank/DDBJ databases">
        <authorList>
            <person name="King R."/>
        </authorList>
    </citation>
    <scope>NUCLEOTIDE SEQUENCE</scope>
</reference>
<dbReference type="PRINTS" id="PR00080">
    <property type="entry name" value="SDRFAMILY"/>
</dbReference>
<keyword evidence="5" id="KW-1185">Reference proteome</keyword>
<dbReference type="PRINTS" id="PR00081">
    <property type="entry name" value="GDHRDH"/>
</dbReference>
<proteinExistence type="inferred from homology"/>
<evidence type="ECO:0000256" key="3">
    <source>
        <dbReference type="RuleBase" id="RU000363"/>
    </source>
</evidence>
<dbReference type="InterPro" id="IPR036291">
    <property type="entry name" value="NAD(P)-bd_dom_sf"/>
</dbReference>
<evidence type="ECO:0000313" key="5">
    <source>
        <dbReference type="Proteomes" id="UP001153712"/>
    </source>
</evidence>
<evidence type="ECO:0000256" key="1">
    <source>
        <dbReference type="ARBA" id="ARBA00006484"/>
    </source>
</evidence>
<dbReference type="Gene3D" id="3.40.50.720">
    <property type="entry name" value="NAD(P)-binding Rossmann-like Domain"/>
    <property type="match status" value="1"/>
</dbReference>
<dbReference type="InterPro" id="IPR002347">
    <property type="entry name" value="SDR_fam"/>
</dbReference>
<protein>
    <recommendedName>
        <fullName evidence="6">Farnesol dehydrogenase-like</fullName>
    </recommendedName>
</protein>
<dbReference type="Pfam" id="PF00106">
    <property type="entry name" value="adh_short"/>
    <property type="match status" value="1"/>
</dbReference>
<dbReference type="Proteomes" id="UP001153712">
    <property type="component" value="Chromosome 8"/>
</dbReference>
<organism evidence="4 5">
    <name type="scientific">Phyllotreta striolata</name>
    <name type="common">Striped flea beetle</name>
    <name type="synonym">Crioceris striolata</name>
    <dbReference type="NCBI Taxonomy" id="444603"/>
    <lineage>
        <taxon>Eukaryota</taxon>
        <taxon>Metazoa</taxon>
        <taxon>Ecdysozoa</taxon>
        <taxon>Arthropoda</taxon>
        <taxon>Hexapoda</taxon>
        <taxon>Insecta</taxon>
        <taxon>Pterygota</taxon>
        <taxon>Neoptera</taxon>
        <taxon>Endopterygota</taxon>
        <taxon>Coleoptera</taxon>
        <taxon>Polyphaga</taxon>
        <taxon>Cucujiformia</taxon>
        <taxon>Chrysomeloidea</taxon>
        <taxon>Chrysomelidae</taxon>
        <taxon>Galerucinae</taxon>
        <taxon>Alticini</taxon>
        <taxon>Phyllotreta</taxon>
    </lineage>
</organism>
<evidence type="ECO:0008006" key="6">
    <source>
        <dbReference type="Google" id="ProtNLM"/>
    </source>
</evidence>
<dbReference type="EMBL" id="OU900101">
    <property type="protein sequence ID" value="CAG9864657.1"/>
    <property type="molecule type" value="Genomic_DNA"/>
</dbReference>
<evidence type="ECO:0000256" key="2">
    <source>
        <dbReference type="ARBA" id="ARBA00023002"/>
    </source>
</evidence>
<dbReference type="PANTHER" id="PTHR43115:SF4">
    <property type="entry name" value="DEHYDROGENASE_REDUCTASE SDR FAMILY MEMBER 11"/>
    <property type="match status" value="1"/>
</dbReference>
<evidence type="ECO:0000313" key="4">
    <source>
        <dbReference type="EMBL" id="CAG9864657.1"/>
    </source>
</evidence>